<dbReference type="EMBL" id="CM039178">
    <property type="protein sequence ID" value="KAH9682841.1"/>
    <property type="molecule type" value="Genomic_DNA"/>
</dbReference>
<reference evidence="2" key="1">
    <citation type="journal article" date="2023" name="Hortic. Res.">
        <title>A chromosome-level phased genome enabling allele-level studies in sweet orange: a case study on citrus Huanglongbing tolerance.</title>
        <authorList>
            <person name="Wu B."/>
            <person name="Yu Q."/>
            <person name="Deng Z."/>
            <person name="Duan Y."/>
            <person name="Luo F."/>
            <person name="Gmitter F. Jr."/>
        </authorList>
    </citation>
    <scope>NUCLEOTIDE SEQUENCE [LARGE SCALE GENOMIC DNA]</scope>
    <source>
        <strain evidence="2">cv. Valencia</strain>
    </source>
</reference>
<comment type="caution">
    <text evidence="1">The sequence shown here is derived from an EMBL/GenBank/DDBJ whole genome shotgun (WGS) entry which is preliminary data.</text>
</comment>
<proteinExistence type="predicted"/>
<protein>
    <submittedName>
        <fullName evidence="1">Peroxisomal adenine nucleotide carrier 1</fullName>
    </submittedName>
</protein>
<evidence type="ECO:0000313" key="1">
    <source>
        <dbReference type="EMBL" id="KAH9682841.1"/>
    </source>
</evidence>
<dbReference type="Proteomes" id="UP000829398">
    <property type="component" value="Chromosome 9"/>
</dbReference>
<accession>A0ACB8I771</accession>
<keyword evidence="2" id="KW-1185">Reference proteome</keyword>
<name>A0ACB8I771_CITSI</name>
<sequence>MGFDLESLSDATSGAIGALVSTTILYPLDTCKTKYQAEVRARHQQKYRNISDVLWEAISTRQVLSLYQGLGTKNLQSFISQFIYFYGYSFFKRLYLQKSGNKSIGTRANLIVAAAAGACTVIVTQPLDTASSRMQTSEFGKSKGLWKSLSESTWSEAFDGLGISLLLTSNPSIQRLPCTDRNELKQKFCVTQYTVFDQLKQRLLRRRLKRETGKEPSPEALPAFSAFFLGALSKCVATFLTYPAIRCKVMLQAAESDEDGINQAPQRNKNTVSDALCSIWKREGPLGFYKGTTPDSARVSLLDKESSDMKGIKWGRTNMQIDSYSLRQLPLDCTPSWLDPDSKPICANFLGFLE</sequence>
<evidence type="ECO:0000313" key="2">
    <source>
        <dbReference type="Proteomes" id="UP000829398"/>
    </source>
</evidence>
<gene>
    <name evidence="1" type="ORF">KPL71_027489</name>
</gene>
<organism evidence="1 2">
    <name type="scientific">Citrus sinensis</name>
    <name type="common">Sweet orange</name>
    <name type="synonym">Citrus aurantium var. sinensis</name>
    <dbReference type="NCBI Taxonomy" id="2711"/>
    <lineage>
        <taxon>Eukaryota</taxon>
        <taxon>Viridiplantae</taxon>
        <taxon>Streptophyta</taxon>
        <taxon>Embryophyta</taxon>
        <taxon>Tracheophyta</taxon>
        <taxon>Spermatophyta</taxon>
        <taxon>Magnoliopsida</taxon>
        <taxon>eudicotyledons</taxon>
        <taxon>Gunneridae</taxon>
        <taxon>Pentapetalae</taxon>
        <taxon>rosids</taxon>
        <taxon>malvids</taxon>
        <taxon>Sapindales</taxon>
        <taxon>Rutaceae</taxon>
        <taxon>Aurantioideae</taxon>
        <taxon>Citrus</taxon>
    </lineage>
</organism>